<organism evidence="1 2">
    <name type="scientific">Dechloromonas hankyongensis</name>
    <dbReference type="NCBI Taxonomy" id="2908002"/>
    <lineage>
        <taxon>Bacteria</taxon>
        <taxon>Pseudomonadati</taxon>
        <taxon>Pseudomonadota</taxon>
        <taxon>Betaproteobacteria</taxon>
        <taxon>Rhodocyclales</taxon>
        <taxon>Azonexaceae</taxon>
        <taxon>Dechloromonas</taxon>
    </lineage>
</organism>
<evidence type="ECO:0000313" key="2">
    <source>
        <dbReference type="Proteomes" id="UP001165384"/>
    </source>
</evidence>
<dbReference type="Proteomes" id="UP001165384">
    <property type="component" value="Unassembled WGS sequence"/>
</dbReference>
<comment type="caution">
    <text evidence="1">The sequence shown here is derived from an EMBL/GenBank/DDBJ whole genome shotgun (WGS) entry which is preliminary data.</text>
</comment>
<dbReference type="EMBL" id="JAKLTN010000005">
    <property type="protein sequence ID" value="MCG2578847.1"/>
    <property type="molecule type" value="Genomic_DNA"/>
</dbReference>
<accession>A0ABS9K6Q0</accession>
<reference evidence="1" key="1">
    <citation type="submission" date="2022-01" db="EMBL/GenBank/DDBJ databases">
        <authorList>
            <person name="Jo J.-H."/>
            <person name="Im W.-T."/>
        </authorList>
    </citation>
    <scope>NUCLEOTIDE SEQUENCE</scope>
    <source>
        <strain evidence="1">XY25</strain>
    </source>
</reference>
<name>A0ABS9K6Q0_9RHOO</name>
<dbReference type="PROSITE" id="PS51257">
    <property type="entry name" value="PROKAR_LIPOPROTEIN"/>
    <property type="match status" value="1"/>
</dbReference>
<evidence type="ECO:0008006" key="3">
    <source>
        <dbReference type="Google" id="ProtNLM"/>
    </source>
</evidence>
<gene>
    <name evidence="1" type="ORF">LZ012_17775</name>
</gene>
<dbReference type="RefSeq" id="WP_275712240.1">
    <property type="nucleotide sequence ID" value="NZ_JAKLTN010000005.1"/>
</dbReference>
<evidence type="ECO:0000313" key="1">
    <source>
        <dbReference type="EMBL" id="MCG2578847.1"/>
    </source>
</evidence>
<keyword evidence="2" id="KW-1185">Reference proteome</keyword>
<sequence length="160" mass="17519">MMQGKYIVGLALSAALLAGCSSVGDSQKPLIPAKAIQLTAGTSISLSTLATGALIIGAVHLFYDPLAPNWEIEEARLDNDTYRFSMKMKRYHTGGAGESIQILKRRAGQLQREQGYAAYQLMEYSEGIDSQTLGARRVAEGTIRLVQRQQADSFMLNEYN</sequence>
<proteinExistence type="predicted"/>
<protein>
    <recommendedName>
        <fullName evidence="3">LPS-assembly lipoprotein LptE</fullName>
    </recommendedName>
</protein>